<dbReference type="Pfam" id="PF01797">
    <property type="entry name" value="Y1_Tnp"/>
    <property type="match status" value="1"/>
</dbReference>
<dbReference type="OrthoDB" id="9797997at2"/>
<dbReference type="eggNOG" id="COG1943">
    <property type="taxonomic scope" value="Bacteria"/>
</dbReference>
<dbReference type="GO" id="GO:0004803">
    <property type="term" value="F:transposase activity"/>
    <property type="evidence" value="ECO:0007669"/>
    <property type="project" value="InterPro"/>
</dbReference>
<dbReference type="GO" id="GO:0003677">
    <property type="term" value="F:DNA binding"/>
    <property type="evidence" value="ECO:0007669"/>
    <property type="project" value="InterPro"/>
</dbReference>
<dbReference type="GO" id="GO:0006313">
    <property type="term" value="P:DNA transposition"/>
    <property type="evidence" value="ECO:0007669"/>
    <property type="project" value="InterPro"/>
</dbReference>
<dbReference type="InterPro" id="IPR036515">
    <property type="entry name" value="Transposase_17_sf"/>
</dbReference>
<dbReference type="STRING" id="1237149.C900_02175"/>
<sequence length="73" mass="8974">MQLIKGESSFWINQKKLTESRFGWQDEYYAVSVSESQVNRVREYIKNQEIHHQKKDFEQEHQEFVRRYGFSKS</sequence>
<dbReference type="AlphaFoldDB" id="L8JSI6"/>
<name>L8JSI6_9BACT</name>
<evidence type="ECO:0000259" key="1">
    <source>
        <dbReference type="Pfam" id="PF01797"/>
    </source>
</evidence>
<organism evidence="2 3">
    <name type="scientific">Fulvivirga imtechensis AK7</name>
    <dbReference type="NCBI Taxonomy" id="1237149"/>
    <lineage>
        <taxon>Bacteria</taxon>
        <taxon>Pseudomonadati</taxon>
        <taxon>Bacteroidota</taxon>
        <taxon>Cytophagia</taxon>
        <taxon>Cytophagales</taxon>
        <taxon>Fulvivirgaceae</taxon>
        <taxon>Fulvivirga</taxon>
    </lineage>
</organism>
<gene>
    <name evidence="2" type="ORF">C900_02175</name>
</gene>
<dbReference type="SUPFAM" id="SSF143422">
    <property type="entry name" value="Transposase IS200-like"/>
    <property type="match status" value="1"/>
</dbReference>
<evidence type="ECO:0000313" key="2">
    <source>
        <dbReference type="EMBL" id="ELR71800.1"/>
    </source>
</evidence>
<dbReference type="InterPro" id="IPR002686">
    <property type="entry name" value="Transposase_17"/>
</dbReference>
<dbReference type="Gene3D" id="3.30.70.1290">
    <property type="entry name" value="Transposase IS200-like"/>
    <property type="match status" value="1"/>
</dbReference>
<comment type="caution">
    <text evidence="2">The sequence shown here is derived from an EMBL/GenBank/DDBJ whole genome shotgun (WGS) entry which is preliminary data.</text>
</comment>
<dbReference type="PATRIC" id="fig|1237149.3.peg.2042"/>
<feature type="domain" description="Transposase IS200-like" evidence="1">
    <location>
        <begin position="1"/>
        <end position="48"/>
    </location>
</feature>
<evidence type="ECO:0000313" key="3">
    <source>
        <dbReference type="Proteomes" id="UP000011135"/>
    </source>
</evidence>
<reference evidence="2 3" key="1">
    <citation type="submission" date="2012-12" db="EMBL/GenBank/DDBJ databases">
        <title>Genome assembly of Fulvivirga imtechensis AK7.</title>
        <authorList>
            <person name="Nupur N."/>
            <person name="Khatri I."/>
            <person name="Kumar R."/>
            <person name="Subramanian S."/>
            <person name="Pinnaka A."/>
        </authorList>
    </citation>
    <scope>NUCLEOTIDE SEQUENCE [LARGE SCALE GENOMIC DNA]</scope>
    <source>
        <strain evidence="2 3">AK7</strain>
    </source>
</reference>
<dbReference type="Proteomes" id="UP000011135">
    <property type="component" value="Unassembled WGS sequence"/>
</dbReference>
<keyword evidence="3" id="KW-1185">Reference proteome</keyword>
<dbReference type="EMBL" id="AMZN01000032">
    <property type="protein sequence ID" value="ELR71800.1"/>
    <property type="molecule type" value="Genomic_DNA"/>
</dbReference>
<protein>
    <submittedName>
        <fullName evidence="2">Putative transposase</fullName>
    </submittedName>
</protein>
<proteinExistence type="predicted"/>
<accession>L8JSI6</accession>